<evidence type="ECO:0000313" key="7">
    <source>
        <dbReference type="Proteomes" id="UP001169823"/>
    </source>
</evidence>
<evidence type="ECO:0000256" key="4">
    <source>
        <dbReference type="ARBA" id="ARBA00022898"/>
    </source>
</evidence>
<evidence type="ECO:0000256" key="3">
    <source>
        <dbReference type="ARBA" id="ARBA00022576"/>
    </source>
</evidence>
<evidence type="ECO:0000256" key="2">
    <source>
        <dbReference type="ARBA" id="ARBA00008954"/>
    </source>
</evidence>
<dbReference type="InterPro" id="IPR049704">
    <property type="entry name" value="Aminotrans_3_PPA_site"/>
</dbReference>
<dbReference type="InterPro" id="IPR005814">
    <property type="entry name" value="Aminotrans_3"/>
</dbReference>
<dbReference type="PROSITE" id="PS00600">
    <property type="entry name" value="AA_TRANSFER_CLASS_3"/>
    <property type="match status" value="1"/>
</dbReference>
<dbReference type="PANTHER" id="PTHR43094">
    <property type="entry name" value="AMINOTRANSFERASE"/>
    <property type="match status" value="1"/>
</dbReference>
<comment type="cofactor">
    <cofactor evidence="1">
        <name>pyridoxal 5'-phosphate</name>
        <dbReference type="ChEBI" id="CHEBI:597326"/>
    </cofactor>
</comment>
<gene>
    <name evidence="6" type="ORF">Q4494_00935</name>
</gene>
<proteinExistence type="inferred from homology"/>
<dbReference type="Proteomes" id="UP001169823">
    <property type="component" value="Unassembled WGS sequence"/>
</dbReference>
<dbReference type="InterPro" id="IPR015421">
    <property type="entry name" value="PyrdxlP-dep_Trfase_major"/>
</dbReference>
<reference evidence="6" key="1">
    <citation type="submission" date="2023-07" db="EMBL/GenBank/DDBJ databases">
        <title>Genome content predicts the carbon catabolic preferences of heterotrophic bacteria.</title>
        <authorList>
            <person name="Gralka M."/>
        </authorList>
    </citation>
    <scope>NUCLEOTIDE SEQUENCE</scope>
    <source>
        <strain evidence="6">I2M02</strain>
    </source>
</reference>
<keyword evidence="3 6" id="KW-0808">Transferase</keyword>
<accession>A0AAW7XQQ1</accession>
<dbReference type="Gene3D" id="3.90.1150.10">
    <property type="entry name" value="Aspartate Aminotransferase, domain 1"/>
    <property type="match status" value="1"/>
</dbReference>
<sequence length="449" mass="48687">MSDDSFLFYQSRSPRPFLDHGEGIYLFDESGKRYIDGSSGAMVSNIGHSNPRVLAKMKAQMDKATFGYRLHFRTRPSEELAAKTVAMTPEGLDRVFFVSGGSEAAESATKLARQYALTQGQASRYKMISRFPSYHGCTLGALALTGYAPLRDPFAPMMQAMPSVAAPATYLDRDNLSEDERGLKYAELLRDRIIEEGPDTVLAFLMEPVGGASTGALVAPDSYYGRVREICDEFGVLLIYDEVMTGAGRTGKFLAAEHWGITPDIVALSKGFGAGYAPLGAIIAGAHLVDPVLDAGGFLHGFTYAGNPMACSAGLAVLEEIEDQGLIDNAARMGEVLMAQLQTLMDRYPFIGDVRGKGLLTAFEFVSDRDTMAPLPPEMDAYTRLVELAYKRGLIIYSRRTRGGTAGDHFLLAPPLIITEAQIIEMIAILRDALDAFAEETGLPVEAQA</sequence>
<dbReference type="GO" id="GO:0030170">
    <property type="term" value="F:pyridoxal phosphate binding"/>
    <property type="evidence" value="ECO:0007669"/>
    <property type="project" value="InterPro"/>
</dbReference>
<dbReference type="InterPro" id="IPR015424">
    <property type="entry name" value="PyrdxlP-dep_Trfase"/>
</dbReference>
<dbReference type="Pfam" id="PF00202">
    <property type="entry name" value="Aminotran_3"/>
    <property type="match status" value="1"/>
</dbReference>
<protein>
    <submittedName>
        <fullName evidence="6">Aspartate aminotransferase family protein</fullName>
    </submittedName>
</protein>
<evidence type="ECO:0000256" key="1">
    <source>
        <dbReference type="ARBA" id="ARBA00001933"/>
    </source>
</evidence>
<keyword evidence="3 6" id="KW-0032">Aminotransferase</keyword>
<comment type="similarity">
    <text evidence="2 5">Belongs to the class-III pyridoxal-phosphate-dependent aminotransferase family.</text>
</comment>
<comment type="caution">
    <text evidence="6">The sequence shown here is derived from an EMBL/GenBank/DDBJ whole genome shotgun (WGS) entry which is preliminary data.</text>
</comment>
<dbReference type="CDD" id="cd00610">
    <property type="entry name" value="OAT_like"/>
    <property type="match status" value="1"/>
</dbReference>
<dbReference type="Gene3D" id="3.40.640.10">
    <property type="entry name" value="Type I PLP-dependent aspartate aminotransferase-like (Major domain)"/>
    <property type="match status" value="1"/>
</dbReference>
<organism evidence="6 7">
    <name type="scientific">Celeribacter halophilus</name>
    <dbReference type="NCBI Taxonomy" id="576117"/>
    <lineage>
        <taxon>Bacteria</taxon>
        <taxon>Pseudomonadati</taxon>
        <taxon>Pseudomonadota</taxon>
        <taxon>Alphaproteobacteria</taxon>
        <taxon>Rhodobacterales</taxon>
        <taxon>Roseobacteraceae</taxon>
        <taxon>Celeribacter</taxon>
    </lineage>
</organism>
<dbReference type="InterPro" id="IPR015422">
    <property type="entry name" value="PyrdxlP-dep_Trfase_small"/>
</dbReference>
<dbReference type="PANTHER" id="PTHR43094:SF1">
    <property type="entry name" value="AMINOTRANSFERASE CLASS-III"/>
    <property type="match status" value="1"/>
</dbReference>
<dbReference type="SUPFAM" id="SSF53383">
    <property type="entry name" value="PLP-dependent transferases"/>
    <property type="match status" value="1"/>
</dbReference>
<dbReference type="EMBL" id="JAUOPJ010000001">
    <property type="protein sequence ID" value="MDO6455628.1"/>
    <property type="molecule type" value="Genomic_DNA"/>
</dbReference>
<dbReference type="GO" id="GO:0008483">
    <property type="term" value="F:transaminase activity"/>
    <property type="evidence" value="ECO:0007669"/>
    <property type="project" value="UniProtKB-KW"/>
</dbReference>
<dbReference type="AlphaFoldDB" id="A0AAW7XQQ1"/>
<dbReference type="RefSeq" id="WP_303493949.1">
    <property type="nucleotide sequence ID" value="NZ_JAUOPJ010000001.1"/>
</dbReference>
<dbReference type="FunFam" id="3.40.640.10:FF:000004">
    <property type="entry name" value="Acetylornithine aminotransferase"/>
    <property type="match status" value="1"/>
</dbReference>
<name>A0AAW7XQQ1_9RHOB</name>
<evidence type="ECO:0000256" key="5">
    <source>
        <dbReference type="RuleBase" id="RU003560"/>
    </source>
</evidence>
<keyword evidence="4 5" id="KW-0663">Pyridoxal phosphate</keyword>
<evidence type="ECO:0000313" key="6">
    <source>
        <dbReference type="EMBL" id="MDO6455628.1"/>
    </source>
</evidence>